<organism evidence="1 2">
    <name type="scientific">Sphingomonas jeddahensis</name>
    <dbReference type="NCBI Taxonomy" id="1915074"/>
    <lineage>
        <taxon>Bacteria</taxon>
        <taxon>Pseudomonadati</taxon>
        <taxon>Pseudomonadota</taxon>
        <taxon>Alphaproteobacteria</taxon>
        <taxon>Sphingomonadales</taxon>
        <taxon>Sphingomonadaceae</taxon>
        <taxon>Sphingomonas</taxon>
    </lineage>
</organism>
<dbReference type="AlphaFoldDB" id="A0A1V2EW15"/>
<dbReference type="STRING" id="1915074.SPHI_15730"/>
<reference evidence="1 2" key="1">
    <citation type="submission" date="2016-11" db="EMBL/GenBank/DDBJ databases">
        <title>Genome sequence of Sphingomonas jeddahensis G39.</title>
        <authorList>
            <person name="Poehlein A."/>
            <person name="Wuebbeler J.H."/>
            <person name="Steinbuechel A."/>
            <person name="Daniel R."/>
        </authorList>
    </citation>
    <scope>NUCLEOTIDE SEQUENCE [LARGE SCALE GENOMIC DNA]</scope>
    <source>
        <strain evidence="1 2">G39</strain>
    </source>
</reference>
<accession>A0A1V2EW15</accession>
<protein>
    <recommendedName>
        <fullName evidence="3">Lipoprotein</fullName>
    </recommendedName>
</protein>
<dbReference type="PROSITE" id="PS51257">
    <property type="entry name" value="PROKAR_LIPOPROTEIN"/>
    <property type="match status" value="1"/>
</dbReference>
<gene>
    <name evidence="1" type="ORF">SPHI_15730</name>
</gene>
<dbReference type="Proteomes" id="UP000188729">
    <property type="component" value="Unassembled WGS sequence"/>
</dbReference>
<keyword evidence="2" id="KW-1185">Reference proteome</keyword>
<comment type="caution">
    <text evidence="1">The sequence shown here is derived from an EMBL/GenBank/DDBJ whole genome shotgun (WGS) entry which is preliminary data.</text>
</comment>
<name>A0A1V2EW15_9SPHN</name>
<evidence type="ECO:0000313" key="1">
    <source>
        <dbReference type="EMBL" id="ONF96344.1"/>
    </source>
</evidence>
<dbReference type="OrthoDB" id="7405225at2"/>
<dbReference type="RefSeq" id="WP_076744322.1">
    <property type="nucleotide sequence ID" value="NZ_MPSB01000005.1"/>
</dbReference>
<evidence type="ECO:0000313" key="2">
    <source>
        <dbReference type="Proteomes" id="UP000188729"/>
    </source>
</evidence>
<dbReference type="EMBL" id="MPSB01000005">
    <property type="protein sequence ID" value="ONF96344.1"/>
    <property type="molecule type" value="Genomic_DNA"/>
</dbReference>
<sequence length="245" mass="25321">MGWVNRVVPAFALVATACGQTPDEKTAVSDLDNSIIQENGASSASDPVLQSALKDQIMVDPRLVQQANADTVRPPVQPESGAVPPDGIADAAHKPVEGEVRSAPPPTGTCKQCAAARRALTLGALAASQGASAQCAANVTYSAAWANRLPQGAPLYPDAQVAEAAGADREGCALRVVSFASAAPMQRLLDWYYTRTSDAGYRAEHQAEGDEHILAGTKNGAAFMLILKPRKGGGTTADLMVDGGD</sequence>
<proteinExistence type="predicted"/>
<evidence type="ECO:0008006" key="3">
    <source>
        <dbReference type="Google" id="ProtNLM"/>
    </source>
</evidence>